<dbReference type="Pfam" id="PF06991">
    <property type="entry name" value="MFAP1"/>
    <property type="match status" value="1"/>
</dbReference>
<organism evidence="3 4">
    <name type="scientific">Maudiozyma humilis</name>
    <name type="common">Sour dough yeast</name>
    <name type="synonym">Kazachstania humilis</name>
    <dbReference type="NCBI Taxonomy" id="51915"/>
    <lineage>
        <taxon>Eukaryota</taxon>
        <taxon>Fungi</taxon>
        <taxon>Dikarya</taxon>
        <taxon>Ascomycota</taxon>
        <taxon>Saccharomycotina</taxon>
        <taxon>Saccharomycetes</taxon>
        <taxon>Saccharomycetales</taxon>
        <taxon>Saccharomycetaceae</taxon>
        <taxon>Maudiozyma</taxon>
    </lineage>
</organism>
<keyword evidence="4" id="KW-1185">Reference proteome</keyword>
<dbReference type="AlphaFoldDB" id="A0AAV5S156"/>
<feature type="compositionally biased region" description="Basic and acidic residues" evidence="1">
    <location>
        <begin position="171"/>
        <end position="185"/>
    </location>
</feature>
<feature type="region of interest" description="Disordered" evidence="1">
    <location>
        <begin position="92"/>
        <end position="200"/>
    </location>
</feature>
<comment type="caution">
    <text evidence="3">The sequence shown here is derived from an EMBL/GenBank/DDBJ whole genome shotgun (WGS) entry which is preliminary data.</text>
</comment>
<dbReference type="EMBL" id="BTGD01000011">
    <property type="protein sequence ID" value="GMM57293.1"/>
    <property type="molecule type" value="Genomic_DNA"/>
</dbReference>
<feature type="compositionally biased region" description="Basic and acidic residues" evidence="1">
    <location>
        <begin position="92"/>
        <end position="113"/>
    </location>
</feature>
<gene>
    <name evidence="3" type="ORF">DAKH74_039090</name>
</gene>
<feature type="region of interest" description="Disordered" evidence="1">
    <location>
        <begin position="1"/>
        <end position="54"/>
    </location>
</feature>
<protein>
    <recommendedName>
        <fullName evidence="2">Micro-fibrillar-associated protein 1 C-terminal domain-containing protein</fullName>
    </recommendedName>
</protein>
<feature type="compositionally biased region" description="Basic and acidic residues" evidence="1">
    <location>
        <begin position="36"/>
        <end position="47"/>
    </location>
</feature>
<evidence type="ECO:0000256" key="1">
    <source>
        <dbReference type="SAM" id="MobiDB-lite"/>
    </source>
</evidence>
<sequence length="200" mass="22612">MSDNSSSQDYSSSDDSSSDDEVVLHKPVFLKRNRKVSQETSEKKAKTDGPSAHEQLLKRVEFEASAAAAKEEAAAVVDRDYTTDKELLRRTMALDDRDTVAPESERAQWEVREKRRQQRHRERLVELQRAAEDQEARKLRDPQGTRDITASNEASEPCATVQDKPAPPRHRPVDTRPQRARDHHLSGPLGLSNDTNNDSS</sequence>
<dbReference type="InterPro" id="IPR009730">
    <property type="entry name" value="MFAP1_C"/>
</dbReference>
<name>A0AAV5S156_MAUHU</name>
<reference evidence="3 4" key="1">
    <citation type="journal article" date="2023" name="Elife">
        <title>Identification of key yeast species and microbe-microbe interactions impacting larval growth of Drosophila in the wild.</title>
        <authorList>
            <person name="Mure A."/>
            <person name="Sugiura Y."/>
            <person name="Maeda R."/>
            <person name="Honda K."/>
            <person name="Sakurai N."/>
            <person name="Takahashi Y."/>
            <person name="Watada M."/>
            <person name="Katoh T."/>
            <person name="Gotoh A."/>
            <person name="Gotoh Y."/>
            <person name="Taniguchi I."/>
            <person name="Nakamura K."/>
            <person name="Hayashi T."/>
            <person name="Katayama T."/>
            <person name="Uemura T."/>
            <person name="Hattori Y."/>
        </authorList>
    </citation>
    <scope>NUCLEOTIDE SEQUENCE [LARGE SCALE GENOMIC DNA]</scope>
    <source>
        <strain evidence="3 4">KH-74</strain>
    </source>
</reference>
<evidence type="ECO:0000313" key="4">
    <source>
        <dbReference type="Proteomes" id="UP001377567"/>
    </source>
</evidence>
<feature type="compositionally biased region" description="Basic and acidic residues" evidence="1">
    <location>
        <begin position="123"/>
        <end position="144"/>
    </location>
</feature>
<proteinExistence type="predicted"/>
<feature type="compositionally biased region" description="Low complexity" evidence="1">
    <location>
        <begin position="1"/>
        <end position="15"/>
    </location>
</feature>
<evidence type="ECO:0000313" key="3">
    <source>
        <dbReference type="EMBL" id="GMM57293.1"/>
    </source>
</evidence>
<evidence type="ECO:0000259" key="2">
    <source>
        <dbReference type="Pfam" id="PF06991"/>
    </source>
</evidence>
<dbReference type="Proteomes" id="UP001377567">
    <property type="component" value="Unassembled WGS sequence"/>
</dbReference>
<feature type="domain" description="Micro-fibrillar-associated protein 1 C-terminal" evidence="2">
    <location>
        <begin position="18"/>
        <end position="140"/>
    </location>
</feature>
<accession>A0AAV5S156</accession>